<dbReference type="AlphaFoldDB" id="A0AAD0KZL6"/>
<reference evidence="3 4" key="1">
    <citation type="submission" date="2017-09" db="EMBL/GenBank/DDBJ databases">
        <title>Predominant Lactobacillus spp. isolated from feces of mice subjected to short-term calorie restriction.</title>
        <authorList>
            <person name="Zhang C."/>
            <person name="Zhao L."/>
            <person name="Pan F."/>
        </authorList>
    </citation>
    <scope>NUCLEOTIDE SEQUENCE [LARGE SCALE GENOMIC DNA]</scope>
    <source>
        <strain evidence="3 4">CR147</strain>
    </source>
</reference>
<dbReference type="RefSeq" id="WP_162626446.1">
    <property type="nucleotide sequence ID" value="NZ_CP023565.1"/>
</dbReference>
<feature type="transmembrane region" description="Helical" evidence="1">
    <location>
        <begin position="66"/>
        <end position="83"/>
    </location>
</feature>
<organism evidence="3 4">
    <name type="scientific">Ligilactobacillus murinus</name>
    <dbReference type="NCBI Taxonomy" id="1622"/>
    <lineage>
        <taxon>Bacteria</taxon>
        <taxon>Bacillati</taxon>
        <taxon>Bacillota</taxon>
        <taxon>Bacilli</taxon>
        <taxon>Lactobacillales</taxon>
        <taxon>Lactobacillaceae</taxon>
        <taxon>Ligilactobacillus</taxon>
    </lineage>
</organism>
<dbReference type="GeneID" id="48467602"/>
<protein>
    <recommendedName>
        <fullName evidence="2">SMODS and SLOG-associating 2TM effector domain-containing protein</fullName>
    </recommendedName>
</protein>
<dbReference type="EMBL" id="CP023565">
    <property type="protein sequence ID" value="AWZ39333.1"/>
    <property type="molecule type" value="Genomic_DNA"/>
</dbReference>
<dbReference type="NCBIfam" id="NF033632">
    <property type="entry name" value="SLATT_4"/>
    <property type="match status" value="1"/>
</dbReference>
<name>A0AAD0KZL6_9LACO</name>
<keyword evidence="1" id="KW-1133">Transmembrane helix</keyword>
<dbReference type="KEGG" id="lmur:CPS94_10590"/>
<feature type="transmembrane region" description="Helical" evidence="1">
    <location>
        <begin position="41"/>
        <end position="60"/>
    </location>
</feature>
<proteinExistence type="predicted"/>
<keyword evidence="1" id="KW-0472">Membrane</keyword>
<accession>A0AAD0KZL6</accession>
<keyword evidence="1" id="KW-0812">Transmembrane</keyword>
<sequence>MELRERLYAELKEFIVNVGWTHKIHIVQSDKLMWWANAIKIVQILSSAITASGLLAIVLGKGSFEFNVIIAIISFITLVANGLDKAMDLRKLSTKEKQDANNFWKLRESGKRLLSDVQFSTDEIANVKTKFDELIELRNQYNDELLNVPSRVVTKASKLLKERKDNDYSEDYQYFIPQNMMELKEDEK</sequence>
<gene>
    <name evidence="3" type="ORF">CPS94_10590</name>
</gene>
<dbReference type="Proteomes" id="UP000250153">
    <property type="component" value="Chromosome"/>
</dbReference>
<feature type="domain" description="SMODS and SLOG-associating 2TM effector" evidence="2">
    <location>
        <begin position="7"/>
        <end position="170"/>
    </location>
</feature>
<evidence type="ECO:0000313" key="4">
    <source>
        <dbReference type="Proteomes" id="UP000250153"/>
    </source>
</evidence>
<evidence type="ECO:0000259" key="2">
    <source>
        <dbReference type="Pfam" id="PF18186"/>
    </source>
</evidence>
<dbReference type="InterPro" id="IPR040811">
    <property type="entry name" value="SLATT_4"/>
</dbReference>
<dbReference type="Pfam" id="PF18186">
    <property type="entry name" value="SLATT_4"/>
    <property type="match status" value="1"/>
</dbReference>
<evidence type="ECO:0000313" key="3">
    <source>
        <dbReference type="EMBL" id="AWZ39333.1"/>
    </source>
</evidence>
<evidence type="ECO:0000256" key="1">
    <source>
        <dbReference type="SAM" id="Phobius"/>
    </source>
</evidence>